<dbReference type="Proteomes" id="UP000029273">
    <property type="component" value="Unassembled WGS sequence"/>
</dbReference>
<dbReference type="InterPro" id="IPR046952">
    <property type="entry name" value="GSHR/TRXR-like"/>
</dbReference>
<dbReference type="GO" id="GO:0050660">
    <property type="term" value="F:flavin adenine dinucleotide binding"/>
    <property type="evidence" value="ECO:0007669"/>
    <property type="project" value="InterPro"/>
</dbReference>
<dbReference type="NCBIfam" id="NF004776">
    <property type="entry name" value="PRK06116.1"/>
    <property type="match status" value="1"/>
</dbReference>
<dbReference type="GO" id="GO:0034599">
    <property type="term" value="P:cellular response to oxidative stress"/>
    <property type="evidence" value="ECO:0007669"/>
    <property type="project" value="TreeGrafter"/>
</dbReference>
<dbReference type="SUPFAM" id="SSF55424">
    <property type="entry name" value="FAD/NAD-linked reductases, dimerisation (C-terminal) domain"/>
    <property type="match status" value="1"/>
</dbReference>
<keyword evidence="6" id="KW-1015">Disulfide bond</keyword>
<keyword evidence="5 11" id="KW-0560">Oxidoreductase</keyword>
<comment type="subunit">
    <text evidence="2">Homodimer.</text>
</comment>
<dbReference type="AlphaFoldDB" id="A0A1A6C151"/>
<keyword evidence="4 9" id="KW-0274">FAD</keyword>
<dbReference type="PANTHER" id="PTHR42737">
    <property type="entry name" value="GLUTATHIONE REDUCTASE"/>
    <property type="match status" value="1"/>
</dbReference>
<accession>A0A1A6C151</accession>
<evidence type="ECO:0000313" key="14">
    <source>
        <dbReference type="EMBL" id="OBS08285.1"/>
    </source>
</evidence>
<evidence type="ECO:0000256" key="1">
    <source>
        <dbReference type="ARBA" id="ARBA00007532"/>
    </source>
</evidence>
<dbReference type="InterPro" id="IPR001100">
    <property type="entry name" value="Pyr_nuc-diS_OxRdtase"/>
</dbReference>
<name>A0A1A6C151_9GAMM</name>
<feature type="binding site" evidence="9">
    <location>
        <position position="306"/>
    </location>
    <ligand>
        <name>FAD</name>
        <dbReference type="ChEBI" id="CHEBI:57692"/>
    </ligand>
</feature>
<dbReference type="SUPFAM" id="SSF51905">
    <property type="entry name" value="FAD/NAD(P)-binding domain"/>
    <property type="match status" value="1"/>
</dbReference>
<dbReference type="Pfam" id="PF07992">
    <property type="entry name" value="Pyr_redox_2"/>
    <property type="match status" value="1"/>
</dbReference>
<dbReference type="Pfam" id="PF02852">
    <property type="entry name" value="Pyr_redox_dim"/>
    <property type="match status" value="1"/>
</dbReference>
<keyword evidence="9" id="KW-0547">Nucleotide-binding</keyword>
<keyword evidence="3 11" id="KW-0285">Flavoprotein</keyword>
<dbReference type="OrthoDB" id="9800167at2"/>
<dbReference type="GO" id="GO:0045454">
    <property type="term" value="P:cell redox homeostasis"/>
    <property type="evidence" value="ECO:0007669"/>
    <property type="project" value="InterPro"/>
</dbReference>
<dbReference type="GO" id="GO:0004362">
    <property type="term" value="F:glutathione-disulfide reductase (NADPH) activity"/>
    <property type="evidence" value="ECO:0007669"/>
    <property type="project" value="InterPro"/>
</dbReference>
<sequence>MSNEPRHFDLIAIGGGSGGLSVAERAARYGARCAVVESRRLGGTCVNVGCVPKKVMWYGASLAHALKDAPGYGFSVGETTFDWAELKAKRDAYISGINGWYVTYLDDSDVALIRGHARLVDARTVEVDGIRYTADHVVLATGGEPVMPEIEGADLGITSDGFFELDHLPGRVAVVGSGYIAVELAGLLNALGTDVSLYLRGEHLLRRFDNLLREHLTEAMLEAGVSVFPRARIESLRRDDDGRLSLHCADGRISGGFESVLWAIGRRPAVTELGLEAIGVIQDEHGHVAVDAYQNTNVAGIYAIGDITGRVELTPVAIAAGRRLADRLFGGQKARRLDYENIATVVFTHPPIGTVGLTEDEARELHGEAVKIYQTSFTSMYHAMTDHPVKTAMKLVTVGAREKVVGCHIIGPGADEMLQGFAVAIRMGATKQDLDDTVAIHPTSAEELVTMR</sequence>
<dbReference type="FunFam" id="3.50.50.60:FF:000235">
    <property type="entry name" value="Glutathione reductase"/>
    <property type="match status" value="1"/>
</dbReference>
<evidence type="ECO:0000256" key="3">
    <source>
        <dbReference type="ARBA" id="ARBA00022630"/>
    </source>
</evidence>
<proteinExistence type="inferred from homology"/>
<dbReference type="GO" id="GO:0006749">
    <property type="term" value="P:glutathione metabolic process"/>
    <property type="evidence" value="ECO:0007669"/>
    <property type="project" value="InterPro"/>
</dbReference>
<dbReference type="PANTHER" id="PTHR42737:SF2">
    <property type="entry name" value="GLUTATHIONE REDUCTASE"/>
    <property type="match status" value="1"/>
</dbReference>
<evidence type="ECO:0000256" key="10">
    <source>
        <dbReference type="PIRSR" id="PIRSR000350-4"/>
    </source>
</evidence>
<dbReference type="Gene3D" id="3.50.50.60">
    <property type="entry name" value="FAD/NAD(P)-binding domain"/>
    <property type="match status" value="2"/>
</dbReference>
<feature type="binding site" evidence="9">
    <location>
        <position position="265"/>
    </location>
    <ligand>
        <name>NAD(+)</name>
        <dbReference type="ChEBI" id="CHEBI:57540"/>
    </ligand>
</feature>
<comment type="caution">
    <text evidence="14">The sequence shown here is derived from an EMBL/GenBank/DDBJ whole genome shotgun (WGS) entry which is preliminary data.</text>
</comment>
<evidence type="ECO:0000256" key="2">
    <source>
        <dbReference type="ARBA" id="ARBA00011738"/>
    </source>
</evidence>
<protein>
    <submittedName>
        <fullName evidence="14">Glutathione-disulfide reductase</fullName>
    </submittedName>
</protein>
<dbReference type="PRINTS" id="PR00411">
    <property type="entry name" value="PNDRDTASEI"/>
</dbReference>
<reference evidence="14 15" key="1">
    <citation type="journal article" date="2014" name="Genome Announc.">
        <title>Draft Genome Sequence of the Iron-Oxidizing, Acidophilic, and Halotolerant 'Thiobacillus prosperus' Type Strain DSM 5130.</title>
        <authorList>
            <person name="Ossandon F.J."/>
            <person name="Cardenas J.P."/>
            <person name="Corbett M."/>
            <person name="Quatrini R."/>
            <person name="Holmes D.S."/>
            <person name="Watkin E."/>
        </authorList>
    </citation>
    <scope>NUCLEOTIDE SEQUENCE [LARGE SCALE GENOMIC DNA]</scope>
    <source>
        <strain evidence="14 15">DSM 5130</strain>
    </source>
</reference>
<dbReference type="InterPro" id="IPR016156">
    <property type="entry name" value="FAD/NAD-linked_Rdtase_dimer_sf"/>
</dbReference>
<feature type="domain" description="FAD/NAD(P)-binding" evidence="13">
    <location>
        <begin position="9"/>
        <end position="321"/>
    </location>
</feature>
<dbReference type="GO" id="GO:0050661">
    <property type="term" value="F:NADP binding"/>
    <property type="evidence" value="ECO:0007669"/>
    <property type="project" value="InterPro"/>
</dbReference>
<keyword evidence="7 11" id="KW-0676">Redox-active center</keyword>
<dbReference type="EMBL" id="JQSG02000006">
    <property type="protein sequence ID" value="OBS08285.1"/>
    <property type="molecule type" value="Genomic_DNA"/>
</dbReference>
<dbReference type="STRING" id="160660.BJI67_15065"/>
<feature type="binding site" evidence="9">
    <location>
        <begin position="176"/>
        <end position="183"/>
    </location>
    <ligand>
        <name>NAD(+)</name>
        <dbReference type="ChEBI" id="CHEBI:57540"/>
    </ligand>
</feature>
<dbReference type="PROSITE" id="PS00076">
    <property type="entry name" value="PYRIDINE_REDOX_1"/>
    <property type="match status" value="1"/>
</dbReference>
<dbReference type="InterPro" id="IPR012999">
    <property type="entry name" value="Pyr_OxRdtase_I_AS"/>
</dbReference>
<gene>
    <name evidence="14" type="ORF">Thpro_022535</name>
</gene>
<evidence type="ECO:0000256" key="5">
    <source>
        <dbReference type="ARBA" id="ARBA00023002"/>
    </source>
</evidence>
<evidence type="ECO:0000256" key="8">
    <source>
        <dbReference type="PIRSR" id="PIRSR000350-2"/>
    </source>
</evidence>
<dbReference type="Gene3D" id="3.30.390.30">
    <property type="match status" value="1"/>
</dbReference>
<dbReference type="InterPro" id="IPR006322">
    <property type="entry name" value="Glutathione_Rdtase_euk/bac"/>
</dbReference>
<evidence type="ECO:0000259" key="12">
    <source>
        <dbReference type="Pfam" id="PF02852"/>
    </source>
</evidence>
<evidence type="ECO:0000256" key="7">
    <source>
        <dbReference type="ARBA" id="ARBA00023284"/>
    </source>
</evidence>
<dbReference type="InterPro" id="IPR036188">
    <property type="entry name" value="FAD/NAD-bd_sf"/>
</dbReference>
<dbReference type="InterPro" id="IPR004099">
    <property type="entry name" value="Pyr_nucl-diS_OxRdtase_dimer"/>
</dbReference>
<dbReference type="InterPro" id="IPR023753">
    <property type="entry name" value="FAD/NAD-binding_dom"/>
</dbReference>
<dbReference type="RefSeq" id="WP_038090334.1">
    <property type="nucleotide sequence ID" value="NZ_JQSG02000006.1"/>
</dbReference>
<dbReference type="GO" id="GO:0005829">
    <property type="term" value="C:cytosol"/>
    <property type="evidence" value="ECO:0007669"/>
    <property type="project" value="TreeGrafter"/>
</dbReference>
<evidence type="ECO:0000259" key="13">
    <source>
        <dbReference type="Pfam" id="PF07992"/>
    </source>
</evidence>
<feature type="binding site" evidence="9">
    <location>
        <position position="54"/>
    </location>
    <ligand>
        <name>FAD</name>
        <dbReference type="ChEBI" id="CHEBI:57692"/>
    </ligand>
</feature>
<keyword evidence="15" id="KW-1185">Reference proteome</keyword>
<feature type="active site" description="Proton acceptor" evidence="8">
    <location>
        <position position="441"/>
    </location>
</feature>
<evidence type="ECO:0000256" key="9">
    <source>
        <dbReference type="PIRSR" id="PIRSR000350-3"/>
    </source>
</evidence>
<organism evidence="14 15">
    <name type="scientific">Acidihalobacter prosperus</name>
    <dbReference type="NCBI Taxonomy" id="160660"/>
    <lineage>
        <taxon>Bacteria</taxon>
        <taxon>Pseudomonadati</taxon>
        <taxon>Pseudomonadota</taxon>
        <taxon>Gammaproteobacteria</taxon>
        <taxon>Chromatiales</taxon>
        <taxon>Ectothiorhodospiraceae</taxon>
        <taxon>Acidihalobacter</taxon>
    </lineage>
</organism>
<feature type="domain" description="Pyridine nucleotide-disulphide oxidoreductase dimerisation" evidence="12">
    <location>
        <begin position="342"/>
        <end position="451"/>
    </location>
</feature>
<dbReference type="FunFam" id="3.30.390.30:FF:000003">
    <property type="entry name" value="Glutathione reductase"/>
    <property type="match status" value="1"/>
</dbReference>
<evidence type="ECO:0000256" key="11">
    <source>
        <dbReference type="RuleBase" id="RU003691"/>
    </source>
</evidence>
<feature type="disulfide bond" description="Redox-active" evidence="10">
    <location>
        <begin position="45"/>
        <end position="50"/>
    </location>
</feature>
<dbReference type="PIRSF" id="PIRSF000350">
    <property type="entry name" value="Mercury_reductase_MerA"/>
    <property type="match status" value="1"/>
</dbReference>
<evidence type="ECO:0000313" key="15">
    <source>
        <dbReference type="Proteomes" id="UP000029273"/>
    </source>
</evidence>
<keyword evidence="9" id="KW-0520">NAD</keyword>
<evidence type="ECO:0000256" key="4">
    <source>
        <dbReference type="ARBA" id="ARBA00022827"/>
    </source>
</evidence>
<dbReference type="PRINTS" id="PR00368">
    <property type="entry name" value="FADPNR"/>
</dbReference>
<evidence type="ECO:0000256" key="6">
    <source>
        <dbReference type="ARBA" id="ARBA00023157"/>
    </source>
</evidence>
<comment type="cofactor">
    <cofactor evidence="9">
        <name>FAD</name>
        <dbReference type="ChEBI" id="CHEBI:57692"/>
    </cofactor>
    <text evidence="9">Binds 1 FAD per subunit.</text>
</comment>
<comment type="similarity">
    <text evidence="1 11">Belongs to the class-I pyridine nucleotide-disulfide oxidoreductase family.</text>
</comment>
<dbReference type="NCBIfam" id="TIGR01421">
    <property type="entry name" value="gluta_reduc_1"/>
    <property type="match status" value="1"/>
</dbReference>